<dbReference type="InterPro" id="IPR003439">
    <property type="entry name" value="ABC_transporter-like_ATP-bd"/>
</dbReference>
<evidence type="ECO:0000313" key="7">
    <source>
        <dbReference type="EMBL" id="EEW08579.1"/>
    </source>
</evidence>
<accession>D2Y9P6</accession>
<keyword evidence="2" id="KW-0813">Transport</keyword>
<dbReference type="SMART" id="SM00382">
    <property type="entry name" value="AAA"/>
    <property type="match status" value="1"/>
</dbReference>
<dbReference type="InterPro" id="IPR003593">
    <property type="entry name" value="AAA+_ATPase"/>
</dbReference>
<evidence type="ECO:0000313" key="8">
    <source>
        <dbReference type="Proteomes" id="UP000004827"/>
    </source>
</evidence>
<dbReference type="GO" id="GO:0016887">
    <property type="term" value="F:ATP hydrolysis activity"/>
    <property type="evidence" value="ECO:0007669"/>
    <property type="project" value="InterPro"/>
</dbReference>
<reference evidence="7 8" key="1">
    <citation type="journal article" date="2009" name="BMC Evol. Biol.">
        <title>Genomic taxonomy of Vibrios.</title>
        <authorList>
            <person name="Thompson C.C."/>
            <person name="Vicente A.C."/>
            <person name="Souza R.C."/>
            <person name="Vasconcelos A.T."/>
            <person name="Vesth T."/>
            <person name="Alves N.Jr."/>
            <person name="Ussery D.W."/>
            <person name="Iida T."/>
            <person name="Thompson F.L."/>
        </authorList>
    </citation>
    <scope>NUCLEOTIDE SEQUENCE [LARGE SCALE GENOMIC DNA]</scope>
    <source>
        <strain evidence="7 8">VM603</strain>
    </source>
</reference>
<comment type="similarity">
    <text evidence="1">Belongs to the ABC transporter superfamily.</text>
</comment>
<evidence type="ECO:0000256" key="2">
    <source>
        <dbReference type="ARBA" id="ARBA00022448"/>
    </source>
</evidence>
<feature type="domain" description="ABC transporter" evidence="6">
    <location>
        <begin position="85"/>
        <end position="304"/>
    </location>
</feature>
<dbReference type="SUPFAM" id="SSF52540">
    <property type="entry name" value="P-loop containing nucleoside triphosphate hydrolases"/>
    <property type="match status" value="1"/>
</dbReference>
<dbReference type="InterPro" id="IPR027417">
    <property type="entry name" value="P-loop_NTPase"/>
</dbReference>
<protein>
    <recommendedName>
        <fullName evidence="5">Uncharacterized ABC transporter ATP-binding protein YbbA</fullName>
    </recommendedName>
</protein>
<evidence type="ECO:0000259" key="6">
    <source>
        <dbReference type="PROSITE" id="PS50893"/>
    </source>
</evidence>
<dbReference type="PROSITE" id="PS50893">
    <property type="entry name" value="ABC_TRANSPORTER_2"/>
    <property type="match status" value="1"/>
</dbReference>
<dbReference type="Proteomes" id="UP000004827">
    <property type="component" value="Unassembled WGS sequence"/>
</dbReference>
<evidence type="ECO:0000256" key="5">
    <source>
        <dbReference type="ARBA" id="ARBA00073859"/>
    </source>
</evidence>
<dbReference type="InterPro" id="IPR017911">
    <property type="entry name" value="MacB-like_ATP-bd"/>
</dbReference>
<organism evidence="7 8">
    <name type="scientific">Vibrio mimicus VM603</name>
    <dbReference type="NCBI Taxonomy" id="671074"/>
    <lineage>
        <taxon>Bacteria</taxon>
        <taxon>Pseudomonadati</taxon>
        <taxon>Pseudomonadota</taxon>
        <taxon>Gammaproteobacteria</taxon>
        <taxon>Vibrionales</taxon>
        <taxon>Vibrionaceae</taxon>
        <taxon>Vibrio</taxon>
    </lineage>
</organism>
<dbReference type="PROSITE" id="PS00211">
    <property type="entry name" value="ABC_TRANSPORTER_1"/>
    <property type="match status" value="1"/>
</dbReference>
<dbReference type="Gene3D" id="3.40.50.300">
    <property type="entry name" value="P-loop containing nucleotide triphosphate hydrolases"/>
    <property type="match status" value="1"/>
</dbReference>
<dbReference type="PANTHER" id="PTHR42798">
    <property type="entry name" value="LIPOPROTEIN-RELEASING SYSTEM ATP-BINDING PROTEIN LOLD"/>
    <property type="match status" value="1"/>
</dbReference>
<dbReference type="PANTHER" id="PTHR42798:SF2">
    <property type="entry name" value="ABC TRANSPORTER ATP-BINDING PROTEIN MG467-RELATED"/>
    <property type="match status" value="1"/>
</dbReference>
<dbReference type="GO" id="GO:0005524">
    <property type="term" value="F:ATP binding"/>
    <property type="evidence" value="ECO:0007669"/>
    <property type="project" value="UniProtKB-KW"/>
</dbReference>
<sequence>MSSEGRRANPLPVVSPEMLPLITDTVLPFSARESASKLGQACSMGISYPALKLSPRINKVLLLAAAEKTTTNKKESSRVMQTSIISAQSLSKLVSTNQEHLTILKQVNLSIQAGESVAIVGASGAGKSTLMTLLAGLDTPSEGEVYLLGKPLSKLDDEARAALRSESVGFVFQSFLLIPSLSALENVTLPCLLKGEAEDRARAQMLLKSVGLEHRMHHSPAQLSGGEQQRVAIARAFMIRPQVLFADEPTGNLDQETAAKVIDLLFELNREHGTTLVLVTHDPKLAQRCQRRFFMQAGELEERV</sequence>
<dbReference type="Pfam" id="PF00005">
    <property type="entry name" value="ABC_tran"/>
    <property type="match status" value="1"/>
</dbReference>
<evidence type="ECO:0000256" key="3">
    <source>
        <dbReference type="ARBA" id="ARBA00022741"/>
    </source>
</evidence>
<evidence type="ECO:0000256" key="4">
    <source>
        <dbReference type="ARBA" id="ARBA00022840"/>
    </source>
</evidence>
<dbReference type="EMBL" id="ACYU01000014">
    <property type="protein sequence ID" value="EEW08579.1"/>
    <property type="molecule type" value="Genomic_DNA"/>
</dbReference>
<keyword evidence="3" id="KW-0547">Nucleotide-binding</keyword>
<dbReference type="InterPro" id="IPR017871">
    <property type="entry name" value="ABC_transporter-like_CS"/>
</dbReference>
<name>D2Y9P6_VIBMI</name>
<dbReference type="FunFam" id="3.40.50.300:FF:000423">
    <property type="entry name" value="ABC transporter ATP-binding protein YbbA"/>
    <property type="match status" value="1"/>
</dbReference>
<evidence type="ECO:0000256" key="1">
    <source>
        <dbReference type="ARBA" id="ARBA00005417"/>
    </source>
</evidence>
<dbReference type="AlphaFoldDB" id="D2Y9P6"/>
<dbReference type="CDD" id="cd03255">
    <property type="entry name" value="ABC_MJ0796_LolCDE_FtsE"/>
    <property type="match status" value="1"/>
</dbReference>
<proteinExistence type="inferred from homology"/>
<comment type="caution">
    <text evidence="7">The sequence shown here is derived from an EMBL/GenBank/DDBJ whole genome shotgun (WGS) entry which is preliminary data.</text>
</comment>
<gene>
    <name evidence="7" type="ORF">VMB_02430</name>
</gene>
<keyword evidence="4 7" id="KW-0067">ATP-binding</keyword>